<evidence type="ECO:0000313" key="2">
    <source>
        <dbReference type="Proteomes" id="UP000814033"/>
    </source>
</evidence>
<keyword evidence="2" id="KW-1185">Reference proteome</keyword>
<reference evidence="1" key="2">
    <citation type="journal article" date="2022" name="New Phytol.">
        <title>Evolutionary transition to the ectomycorrhizal habit in the genomes of a hyperdiverse lineage of mushroom-forming fungi.</title>
        <authorList>
            <person name="Looney B."/>
            <person name="Miyauchi S."/>
            <person name="Morin E."/>
            <person name="Drula E."/>
            <person name="Courty P.E."/>
            <person name="Kohler A."/>
            <person name="Kuo A."/>
            <person name="LaButti K."/>
            <person name="Pangilinan J."/>
            <person name="Lipzen A."/>
            <person name="Riley R."/>
            <person name="Andreopoulos W."/>
            <person name="He G."/>
            <person name="Johnson J."/>
            <person name="Nolan M."/>
            <person name="Tritt A."/>
            <person name="Barry K.W."/>
            <person name="Grigoriev I.V."/>
            <person name="Nagy L.G."/>
            <person name="Hibbett D."/>
            <person name="Henrissat B."/>
            <person name="Matheny P.B."/>
            <person name="Labbe J."/>
            <person name="Martin F.M."/>
        </authorList>
    </citation>
    <scope>NUCLEOTIDE SEQUENCE</scope>
    <source>
        <strain evidence="1">FP105234-sp</strain>
    </source>
</reference>
<dbReference type="Proteomes" id="UP000814033">
    <property type="component" value="Unassembled WGS sequence"/>
</dbReference>
<evidence type="ECO:0000313" key="1">
    <source>
        <dbReference type="EMBL" id="KAI0041474.1"/>
    </source>
</evidence>
<name>A0ACB8RBJ8_9AGAM</name>
<protein>
    <submittedName>
        <fullName evidence="1">Uncharacterized protein</fullName>
    </submittedName>
</protein>
<accession>A0ACB8RBJ8</accession>
<dbReference type="EMBL" id="MU276120">
    <property type="protein sequence ID" value="KAI0041474.1"/>
    <property type="molecule type" value="Genomic_DNA"/>
</dbReference>
<organism evidence="1 2">
    <name type="scientific">Auriscalpium vulgare</name>
    <dbReference type="NCBI Taxonomy" id="40419"/>
    <lineage>
        <taxon>Eukaryota</taxon>
        <taxon>Fungi</taxon>
        <taxon>Dikarya</taxon>
        <taxon>Basidiomycota</taxon>
        <taxon>Agaricomycotina</taxon>
        <taxon>Agaricomycetes</taxon>
        <taxon>Russulales</taxon>
        <taxon>Auriscalpiaceae</taxon>
        <taxon>Auriscalpium</taxon>
    </lineage>
</organism>
<reference evidence="1" key="1">
    <citation type="submission" date="2021-02" db="EMBL/GenBank/DDBJ databases">
        <authorList>
            <consortium name="DOE Joint Genome Institute"/>
            <person name="Ahrendt S."/>
            <person name="Looney B.P."/>
            <person name="Miyauchi S."/>
            <person name="Morin E."/>
            <person name="Drula E."/>
            <person name="Courty P.E."/>
            <person name="Chicoki N."/>
            <person name="Fauchery L."/>
            <person name="Kohler A."/>
            <person name="Kuo A."/>
            <person name="Labutti K."/>
            <person name="Pangilinan J."/>
            <person name="Lipzen A."/>
            <person name="Riley R."/>
            <person name="Andreopoulos W."/>
            <person name="He G."/>
            <person name="Johnson J."/>
            <person name="Barry K.W."/>
            <person name="Grigoriev I.V."/>
            <person name="Nagy L."/>
            <person name="Hibbett D."/>
            <person name="Henrissat B."/>
            <person name="Matheny P.B."/>
            <person name="Labbe J."/>
            <person name="Martin F."/>
        </authorList>
    </citation>
    <scope>NUCLEOTIDE SEQUENCE</scope>
    <source>
        <strain evidence="1">FP105234-sp</strain>
    </source>
</reference>
<gene>
    <name evidence="1" type="ORF">FA95DRAFT_1565330</name>
</gene>
<comment type="caution">
    <text evidence="1">The sequence shown here is derived from an EMBL/GenBank/DDBJ whole genome shotgun (WGS) entry which is preliminary data.</text>
</comment>
<sequence>MLWNAGIYRWVCTGLLKCKRKVFPPSPIIPPTIRRTMPRAAKAKGPSSRAAQPKAQRPSRAAQPTEAKTSTRRTAQAKSMVAPEVEDSPSQDLVLAASDMTPDDEAPAKKPRKRKTMLPLKVVFAMRGKIPPRERAPGHPYWTYKMPYVSPELLDHLLEHFVCCDDPSDDDAMRRHPYTIIHRFFVEKKAAQDKEAALVQAASGQTSVEDAAVKDRVGITRVLKSAVCPAIGTKGCNADGGARVDSVKRHVKKCKGYKNNKCFGEWDGVLWYTVMTFGEIEDLLADPDTARRAARSAAIAKAAMDNIRAAARGEFTAAPDVGVPPAVLSACSTPALVEDDSTLYSESPSPLATSSAWQSPSPVATPPPPPAEKENFFLSSADKRAGHPAKHPVRAAPYTAPPVRVSPLDAHEAAIRLHGEARERWVLEPAQQMAQSIMFTGRVPALDPFDLPPPNFDPGNHLRGLFAPDFDEGTGAGMHFASEWEAMPQEFSFLGELNAPF</sequence>
<proteinExistence type="predicted"/>